<keyword evidence="1" id="KW-0175">Coiled coil</keyword>
<evidence type="ECO:0008006" key="5">
    <source>
        <dbReference type="Google" id="ProtNLM"/>
    </source>
</evidence>
<feature type="compositionally biased region" description="Low complexity" evidence="2">
    <location>
        <begin position="40"/>
        <end position="51"/>
    </location>
</feature>
<dbReference type="Proteomes" id="UP000334019">
    <property type="component" value="Chromosome"/>
</dbReference>
<reference evidence="3 4" key="1">
    <citation type="submission" date="2019-11" db="EMBL/GenBank/DDBJ databases">
        <authorList>
            <person name="He Y."/>
        </authorList>
    </citation>
    <scope>NUCLEOTIDE SEQUENCE [LARGE SCALE GENOMIC DNA]</scope>
    <source>
        <strain evidence="3 4">SCSIO 58843</strain>
    </source>
</reference>
<evidence type="ECO:0000256" key="2">
    <source>
        <dbReference type="SAM" id="MobiDB-lite"/>
    </source>
</evidence>
<feature type="coiled-coil region" evidence="1">
    <location>
        <begin position="335"/>
        <end position="362"/>
    </location>
</feature>
<dbReference type="AlphaFoldDB" id="A0A5Q2RGT0"/>
<dbReference type="GO" id="GO:0009307">
    <property type="term" value="P:DNA restriction-modification system"/>
    <property type="evidence" value="ECO:0007669"/>
    <property type="project" value="InterPro"/>
</dbReference>
<proteinExistence type="predicted"/>
<keyword evidence="4" id="KW-1185">Reference proteome</keyword>
<sequence length="381" mass="41639">MSGAVRFGSWSHGDRVITRTPSGCLAPQAETRSTPRSQRRSGSSSPPGQGQHSAGRSRSARGFITGEANLHRPVADRHFALGMSTQPRNRARSLAAVPDDDAAAEVTADEDLPGAVGQPIIEGLPDGYTYGVTRHADIILQGAYSSRLNDLIASLDQFTISLDELRAGGGGRTKFVARFDQSLRDRRDTGVQVWGKQNITISKRLGFDDNLEEVARTRGHEIDMFGLGHLDDHLPGVAVEMEWNNKDPFYDRDLNNFSALHREGAIAAGVIVTRGPRLQELIGPVIRSKDGGLKYGQSSTHWDKLVPRVNLGGGGECPLLLVGIEPERVTGIELVVEVSQELAAAKERLDNWRDHYSDHREAQRDVRTLREAAKAKIPPVK</sequence>
<dbReference type="SUPFAM" id="SSF52980">
    <property type="entry name" value="Restriction endonuclease-like"/>
    <property type="match status" value="1"/>
</dbReference>
<accession>A0A5Q2RGT0</accession>
<feature type="region of interest" description="Disordered" evidence="2">
    <location>
        <begin position="1"/>
        <end position="58"/>
    </location>
</feature>
<evidence type="ECO:0000313" key="4">
    <source>
        <dbReference type="Proteomes" id="UP000334019"/>
    </source>
</evidence>
<evidence type="ECO:0000313" key="3">
    <source>
        <dbReference type="EMBL" id="QGG94943.1"/>
    </source>
</evidence>
<organism evidence="3 4">
    <name type="scientific">Actinomarinicola tropica</name>
    <dbReference type="NCBI Taxonomy" id="2789776"/>
    <lineage>
        <taxon>Bacteria</taxon>
        <taxon>Bacillati</taxon>
        <taxon>Actinomycetota</taxon>
        <taxon>Acidimicrobiia</taxon>
        <taxon>Acidimicrobiales</taxon>
        <taxon>Iamiaceae</taxon>
        <taxon>Actinomarinicola</taxon>
    </lineage>
</organism>
<evidence type="ECO:0000256" key="1">
    <source>
        <dbReference type="SAM" id="Coils"/>
    </source>
</evidence>
<gene>
    <name evidence="3" type="ORF">GH723_07375</name>
</gene>
<name>A0A5Q2RGT0_9ACTN</name>
<dbReference type="REBASE" id="364851">
    <property type="entry name" value="Iba58843ORF7370P"/>
</dbReference>
<dbReference type="Pfam" id="PF09195">
    <property type="entry name" value="Endonuc-BglII"/>
    <property type="match status" value="1"/>
</dbReference>
<dbReference type="InterPro" id="IPR011335">
    <property type="entry name" value="Restrct_endonuc-II-like"/>
</dbReference>
<protein>
    <recommendedName>
        <fullName evidence="5">Restriction endonuclease</fullName>
    </recommendedName>
</protein>
<dbReference type="InterPro" id="IPR015278">
    <property type="entry name" value="BglII-like"/>
</dbReference>
<dbReference type="GO" id="GO:0009036">
    <property type="term" value="F:type II site-specific deoxyribonuclease activity"/>
    <property type="evidence" value="ECO:0007669"/>
    <property type="project" value="InterPro"/>
</dbReference>
<dbReference type="EMBL" id="CP045851">
    <property type="protein sequence ID" value="QGG94943.1"/>
    <property type="molecule type" value="Genomic_DNA"/>
</dbReference>
<dbReference type="KEGG" id="atq:GH723_07375"/>